<protein>
    <submittedName>
        <fullName evidence="2">Gag/pol protein</fullName>
    </submittedName>
</protein>
<gene>
    <name evidence="2" type="ORF">E5676_scaffold143G00040</name>
</gene>
<dbReference type="AlphaFoldDB" id="A0A5D3C0C5"/>
<feature type="compositionally biased region" description="Basic and acidic residues" evidence="1">
    <location>
        <begin position="97"/>
        <end position="110"/>
    </location>
</feature>
<organism evidence="2 3">
    <name type="scientific">Cucumis melo var. makuwa</name>
    <name type="common">Oriental melon</name>
    <dbReference type="NCBI Taxonomy" id="1194695"/>
    <lineage>
        <taxon>Eukaryota</taxon>
        <taxon>Viridiplantae</taxon>
        <taxon>Streptophyta</taxon>
        <taxon>Embryophyta</taxon>
        <taxon>Tracheophyta</taxon>
        <taxon>Spermatophyta</taxon>
        <taxon>Magnoliopsida</taxon>
        <taxon>eudicotyledons</taxon>
        <taxon>Gunneridae</taxon>
        <taxon>Pentapetalae</taxon>
        <taxon>rosids</taxon>
        <taxon>fabids</taxon>
        <taxon>Cucurbitales</taxon>
        <taxon>Cucurbitaceae</taxon>
        <taxon>Benincaseae</taxon>
        <taxon>Cucumis</taxon>
    </lineage>
</organism>
<accession>A0A5D3C0C5</accession>
<reference evidence="2 3" key="1">
    <citation type="submission" date="2019-08" db="EMBL/GenBank/DDBJ databases">
        <title>Draft genome sequences of two oriental melons (Cucumis melo L. var makuwa).</title>
        <authorList>
            <person name="Kwon S.-Y."/>
        </authorList>
    </citation>
    <scope>NUCLEOTIDE SEQUENCE [LARGE SCALE GENOMIC DNA]</scope>
    <source>
        <strain evidence="3">cv. Chang Bougi</strain>
        <tissue evidence="2">Leaf</tissue>
    </source>
</reference>
<evidence type="ECO:0000313" key="3">
    <source>
        <dbReference type="Proteomes" id="UP000321947"/>
    </source>
</evidence>
<comment type="caution">
    <text evidence="2">The sequence shown here is derived from an EMBL/GenBank/DDBJ whole genome shotgun (WGS) entry which is preliminary data.</text>
</comment>
<name>A0A5D3C0C5_CUCMM</name>
<dbReference type="Proteomes" id="UP000321947">
    <property type="component" value="Unassembled WGS sequence"/>
</dbReference>
<evidence type="ECO:0000256" key="1">
    <source>
        <dbReference type="SAM" id="MobiDB-lite"/>
    </source>
</evidence>
<proteinExistence type="predicted"/>
<evidence type="ECO:0000313" key="2">
    <source>
        <dbReference type="EMBL" id="TYK04830.1"/>
    </source>
</evidence>
<dbReference type="EMBL" id="SSTD01014011">
    <property type="protein sequence ID" value="TYK04830.1"/>
    <property type="molecule type" value="Genomic_DNA"/>
</dbReference>
<sequence>MFDVLIKKHESLATTKEIMDSLRKMSLRHDKIKHIYTKQMKEGISIREHVIDMMMHFNITEGKEVEANVATIKKECMGGSSFKIKVGPSQMKKKGKDKTPKNSKEKKVVKDKCYHCNQDGH</sequence>
<feature type="region of interest" description="Disordered" evidence="1">
    <location>
        <begin position="83"/>
        <end position="110"/>
    </location>
</feature>